<dbReference type="EMBL" id="CAAE01010101">
    <property type="protein sequence ID" value="CAF92606.1"/>
    <property type="molecule type" value="Genomic_DNA"/>
</dbReference>
<dbReference type="KEGG" id="tng:GSTEN00007910G001"/>
<comment type="caution">
    <text evidence="1">The sequence shown here is derived from an EMBL/GenBank/DDBJ whole genome shotgun (WGS) entry which is preliminary data.</text>
</comment>
<name>Q4T3C6_TETNG</name>
<gene>
    <name evidence="1" type="ORF">GSTENG00007910001</name>
</gene>
<organism evidence="1">
    <name type="scientific">Tetraodon nigroviridis</name>
    <name type="common">Spotted green pufferfish</name>
    <name type="synonym">Chelonodon nigroviridis</name>
    <dbReference type="NCBI Taxonomy" id="99883"/>
    <lineage>
        <taxon>Eukaryota</taxon>
        <taxon>Metazoa</taxon>
        <taxon>Chordata</taxon>
        <taxon>Craniata</taxon>
        <taxon>Vertebrata</taxon>
        <taxon>Euteleostomi</taxon>
        <taxon>Actinopterygii</taxon>
        <taxon>Neopterygii</taxon>
        <taxon>Teleostei</taxon>
        <taxon>Neoteleostei</taxon>
        <taxon>Acanthomorphata</taxon>
        <taxon>Eupercaria</taxon>
        <taxon>Tetraodontiformes</taxon>
        <taxon>Tetradontoidea</taxon>
        <taxon>Tetraodontidae</taxon>
        <taxon>Tetraodon</taxon>
    </lineage>
</organism>
<proteinExistence type="predicted"/>
<sequence length="60" mass="6598">MASSPMSALLLLSSGPRSCSPGSSRRLFKMQQQLLIMETLEMWAQIHLSVHTTLVLTQPG</sequence>
<evidence type="ECO:0000313" key="1">
    <source>
        <dbReference type="EMBL" id="CAF92606.1"/>
    </source>
</evidence>
<reference evidence="1" key="1">
    <citation type="journal article" date="2004" name="Nature">
        <title>Genome duplication in the teleost fish Tetraodon nigroviridis reveals the early vertebrate proto-karyotype.</title>
        <authorList>
            <person name="Jaillon O."/>
            <person name="Aury J.-M."/>
            <person name="Brunet F."/>
            <person name="Petit J.-L."/>
            <person name="Stange-Thomann N."/>
            <person name="Mauceli E."/>
            <person name="Bouneau L."/>
            <person name="Fischer C."/>
            <person name="Ozouf-Costaz C."/>
            <person name="Bernot A."/>
            <person name="Nicaud S."/>
            <person name="Jaffe D."/>
            <person name="Fisher S."/>
            <person name="Lutfalla G."/>
            <person name="Dossat C."/>
            <person name="Segurens B."/>
            <person name="Dasilva C."/>
            <person name="Salanoubat M."/>
            <person name="Levy M."/>
            <person name="Boudet N."/>
            <person name="Castellano S."/>
            <person name="Anthouard V."/>
            <person name="Jubin C."/>
            <person name="Castelli V."/>
            <person name="Katinka M."/>
            <person name="Vacherie B."/>
            <person name="Biemont C."/>
            <person name="Skalli Z."/>
            <person name="Cattolico L."/>
            <person name="Poulain J."/>
            <person name="De Berardinis V."/>
            <person name="Cruaud C."/>
            <person name="Duprat S."/>
            <person name="Brottier P."/>
            <person name="Coutanceau J.-P."/>
            <person name="Gouzy J."/>
            <person name="Parra G."/>
            <person name="Lardier G."/>
            <person name="Chapple C."/>
            <person name="McKernan K.J."/>
            <person name="McEwan P."/>
            <person name="Bosak S."/>
            <person name="Kellis M."/>
            <person name="Volff J.-N."/>
            <person name="Guigo R."/>
            <person name="Zody M.C."/>
            <person name="Mesirov J."/>
            <person name="Lindblad-Toh K."/>
            <person name="Birren B."/>
            <person name="Nusbaum C."/>
            <person name="Kahn D."/>
            <person name="Robinson-Rechavi M."/>
            <person name="Laudet V."/>
            <person name="Schachter V."/>
            <person name="Quetier F."/>
            <person name="Saurin W."/>
            <person name="Scarpelli C."/>
            <person name="Wincker P."/>
            <person name="Lander E.S."/>
            <person name="Weissenbach J."/>
            <person name="Roest Crollius H."/>
        </authorList>
    </citation>
    <scope>NUCLEOTIDE SEQUENCE [LARGE SCALE GENOMIC DNA]</scope>
</reference>
<protein>
    <submittedName>
        <fullName evidence="1">(spotted green pufferfish) hypothetical protein</fullName>
    </submittedName>
</protein>
<accession>Q4T3C6</accession>
<reference evidence="1" key="2">
    <citation type="submission" date="2004-02" db="EMBL/GenBank/DDBJ databases">
        <authorList>
            <consortium name="Genoscope"/>
            <consortium name="Whitehead Institute Centre for Genome Research"/>
        </authorList>
    </citation>
    <scope>NUCLEOTIDE SEQUENCE</scope>
</reference>
<dbReference type="AlphaFoldDB" id="Q4T3C6"/>